<dbReference type="Pfam" id="PF07687">
    <property type="entry name" value="M20_dimer"/>
    <property type="match status" value="1"/>
</dbReference>
<evidence type="ECO:0000256" key="4">
    <source>
        <dbReference type="ARBA" id="ARBA00022723"/>
    </source>
</evidence>
<evidence type="ECO:0000256" key="2">
    <source>
        <dbReference type="ARBA" id="ARBA00006247"/>
    </source>
</evidence>
<protein>
    <submittedName>
        <fullName evidence="10">Dipeptidase</fullName>
    </submittedName>
</protein>
<dbReference type="GO" id="GO:0006508">
    <property type="term" value="P:proteolysis"/>
    <property type="evidence" value="ECO:0007669"/>
    <property type="project" value="UniProtKB-KW"/>
</dbReference>
<evidence type="ECO:0000256" key="5">
    <source>
        <dbReference type="ARBA" id="ARBA00022801"/>
    </source>
</evidence>
<dbReference type="GO" id="GO:0008237">
    <property type="term" value="F:metallopeptidase activity"/>
    <property type="evidence" value="ECO:0007669"/>
    <property type="project" value="UniProtKB-KW"/>
</dbReference>
<dbReference type="InterPro" id="IPR050072">
    <property type="entry name" value="Peptidase_M20A"/>
</dbReference>
<evidence type="ECO:0000256" key="6">
    <source>
        <dbReference type="ARBA" id="ARBA00022833"/>
    </source>
</evidence>
<dbReference type="STRING" id="2325.TKV_c16160"/>
<evidence type="ECO:0000259" key="9">
    <source>
        <dbReference type="Pfam" id="PF07687"/>
    </source>
</evidence>
<name>A0A097ASI9_THEKI</name>
<dbReference type="EMBL" id="CP009170">
    <property type="protein sequence ID" value="AIS52774.1"/>
    <property type="molecule type" value="Genomic_DNA"/>
</dbReference>
<dbReference type="Pfam" id="PF01546">
    <property type="entry name" value="Peptidase_M20"/>
    <property type="match status" value="1"/>
</dbReference>
<keyword evidence="3" id="KW-0645">Protease</keyword>
<evidence type="ECO:0000256" key="3">
    <source>
        <dbReference type="ARBA" id="ARBA00022670"/>
    </source>
</evidence>
<organism evidence="10 11">
    <name type="scientific">Thermoanaerobacter kivui</name>
    <name type="common">Acetogenium kivui</name>
    <dbReference type="NCBI Taxonomy" id="2325"/>
    <lineage>
        <taxon>Bacteria</taxon>
        <taxon>Bacillati</taxon>
        <taxon>Bacillota</taxon>
        <taxon>Clostridia</taxon>
        <taxon>Thermoanaerobacterales</taxon>
        <taxon>Thermoanaerobacteraceae</taxon>
        <taxon>Thermoanaerobacter</taxon>
    </lineage>
</organism>
<keyword evidence="8" id="KW-0482">Metalloprotease</keyword>
<keyword evidence="5" id="KW-0378">Hydrolase</keyword>
<dbReference type="GO" id="GO:0008777">
    <property type="term" value="F:acetylornithine deacetylase activity"/>
    <property type="evidence" value="ECO:0007669"/>
    <property type="project" value="TreeGrafter"/>
</dbReference>
<comment type="cofactor">
    <cofactor evidence="1">
        <name>Zn(2+)</name>
        <dbReference type="ChEBI" id="CHEBI:29105"/>
    </cofactor>
</comment>
<keyword evidence="4" id="KW-0479">Metal-binding</keyword>
<dbReference type="Gene3D" id="3.40.630.10">
    <property type="entry name" value="Zn peptidases"/>
    <property type="match status" value="1"/>
</dbReference>
<dbReference type="SUPFAM" id="SSF53187">
    <property type="entry name" value="Zn-dependent exopeptidases"/>
    <property type="match status" value="1"/>
</dbReference>
<dbReference type="PANTHER" id="PTHR43808:SF31">
    <property type="entry name" value="N-ACETYL-L-CITRULLINE DEACETYLASE"/>
    <property type="match status" value="1"/>
</dbReference>
<dbReference type="eggNOG" id="COG0624">
    <property type="taxonomic scope" value="Bacteria"/>
</dbReference>
<dbReference type="AlphaFoldDB" id="A0A097ASI9"/>
<reference evidence="11" key="1">
    <citation type="journal article" date="2015" name="Genome Announc.">
        <title>Whole-Genome Sequences of 80 Environmental and Clinical Isolates of Burkholderia pseudomallei.</title>
        <authorList>
            <person name="Johnson S.L."/>
            <person name="Baker A.L."/>
            <person name="Chain P.S."/>
            <person name="Currie B.J."/>
            <person name="Daligault H.E."/>
            <person name="Davenport K.W."/>
            <person name="Davis C.B."/>
            <person name="Inglis T.J."/>
            <person name="Kaestli M."/>
            <person name="Koren S."/>
            <person name="Mayo M."/>
            <person name="Merritt A.J."/>
            <person name="Price E.P."/>
            <person name="Sarovich D.S."/>
            <person name="Warner J."/>
            <person name="Rosovitz M.J."/>
        </authorList>
    </citation>
    <scope>NUCLEOTIDE SEQUENCE [LARGE SCALE GENOMIC DNA]</scope>
    <source>
        <strain evidence="11">DSM 2030</strain>
    </source>
</reference>
<accession>A0A097ASI9</accession>
<dbReference type="GO" id="GO:0006526">
    <property type="term" value="P:L-arginine biosynthetic process"/>
    <property type="evidence" value="ECO:0007669"/>
    <property type="project" value="TreeGrafter"/>
</dbReference>
<dbReference type="InterPro" id="IPR002933">
    <property type="entry name" value="Peptidase_M20"/>
</dbReference>
<keyword evidence="11" id="KW-1185">Reference proteome</keyword>
<comment type="similarity">
    <text evidence="2">Belongs to the peptidase M20A family.</text>
</comment>
<evidence type="ECO:0000256" key="8">
    <source>
        <dbReference type="ARBA" id="ARBA00023049"/>
    </source>
</evidence>
<dbReference type="PROSITE" id="PS00758">
    <property type="entry name" value="ARGE_DAPE_CPG2_1"/>
    <property type="match status" value="1"/>
</dbReference>
<evidence type="ECO:0000313" key="11">
    <source>
        <dbReference type="Proteomes" id="UP000029669"/>
    </source>
</evidence>
<keyword evidence="6" id="KW-0862">Zinc</keyword>
<dbReference type="PROSITE" id="PS00759">
    <property type="entry name" value="ARGE_DAPE_CPG2_2"/>
    <property type="match status" value="1"/>
</dbReference>
<dbReference type="GO" id="GO:0016805">
    <property type="term" value="F:dipeptidase activity"/>
    <property type="evidence" value="ECO:0007669"/>
    <property type="project" value="UniProtKB-KW"/>
</dbReference>
<dbReference type="Proteomes" id="UP000029669">
    <property type="component" value="Chromosome"/>
</dbReference>
<sequence length="464" mass="52222">MNLNSYIDNMRNEIIKSVQEVVRIKSVQDNPKPGMPYGEGVAKALEKALEIAKNLGFRTKNVDGYVGYAEYGEGEEMIGVLGHLDVVPEGDGWIYPPYGAEIHDGKMYGRGTVDDKGPIIAALYGLKAIKDAGLKLSKRVRILFGTNEESGSHEIEYYLKHDEVPTMGFTPDAQYPIIYAEKGITMFRVVKDFEKKPKNLIVKYIRGGQRPNVVPDYCECGLEVKDENKKREIKEKLQTFVKETGYDIKAEENNDLLTIKSIGVSAHGSLPHLGKNAIMQLLLFLDRIDLEDSDVKDFIHFFAQNVGMETDGKTFGVYLKDGTGELTFNVGTIELDENKGTLGLNIRYPVKYKYEDWMTPFEEKIKPYGIRVEDMMHQPPLYFPPDHPLIKALSNVYEEQTGQKAELLAIGGGTYAKEMKNMVAFGPVFPGKPDLAHQANEYIEIEDLILNAKIYAHAIYELAK</sequence>
<dbReference type="RefSeq" id="WP_049685470.1">
    <property type="nucleotide sequence ID" value="NZ_CP009170.1"/>
</dbReference>
<gene>
    <name evidence="10" type="ORF">TKV_c16160</name>
</gene>
<dbReference type="InterPro" id="IPR010964">
    <property type="entry name" value="M20A_pepV-rel"/>
</dbReference>
<dbReference type="Gene3D" id="3.30.70.360">
    <property type="match status" value="2"/>
</dbReference>
<evidence type="ECO:0000256" key="7">
    <source>
        <dbReference type="ARBA" id="ARBA00022997"/>
    </source>
</evidence>
<feature type="domain" description="Peptidase M20 dimerisation" evidence="9">
    <location>
        <begin position="258"/>
        <end position="334"/>
    </location>
</feature>
<dbReference type="KEGG" id="tki:TKV_c16160"/>
<keyword evidence="7" id="KW-0224">Dipeptidase</keyword>
<dbReference type="CDD" id="cd03888">
    <property type="entry name" value="M20_PepV"/>
    <property type="match status" value="1"/>
</dbReference>
<dbReference type="NCBIfam" id="TIGR01887">
    <property type="entry name" value="dipeptidaselike"/>
    <property type="match status" value="1"/>
</dbReference>
<dbReference type="PANTHER" id="PTHR43808">
    <property type="entry name" value="ACETYLORNITHINE DEACETYLASE"/>
    <property type="match status" value="1"/>
</dbReference>
<dbReference type="HOGENOM" id="CLU_031786_2_0_9"/>
<evidence type="ECO:0000256" key="1">
    <source>
        <dbReference type="ARBA" id="ARBA00001947"/>
    </source>
</evidence>
<dbReference type="InterPro" id="IPR001261">
    <property type="entry name" value="ArgE/DapE_CS"/>
</dbReference>
<dbReference type="NCBIfam" id="NF005591">
    <property type="entry name" value="PRK07318.1"/>
    <property type="match status" value="1"/>
</dbReference>
<evidence type="ECO:0000313" key="10">
    <source>
        <dbReference type="EMBL" id="AIS52774.1"/>
    </source>
</evidence>
<dbReference type="OrthoDB" id="9761532at2"/>
<dbReference type="SUPFAM" id="SSF55031">
    <property type="entry name" value="Bacterial exopeptidase dimerisation domain"/>
    <property type="match status" value="1"/>
</dbReference>
<proteinExistence type="inferred from homology"/>
<dbReference type="InterPro" id="IPR036264">
    <property type="entry name" value="Bact_exopeptidase_dim_dom"/>
</dbReference>
<dbReference type="InterPro" id="IPR011650">
    <property type="entry name" value="Peptidase_M20_dimer"/>
</dbReference>
<dbReference type="GO" id="GO:0008270">
    <property type="term" value="F:zinc ion binding"/>
    <property type="evidence" value="ECO:0007669"/>
    <property type="project" value="InterPro"/>
</dbReference>